<evidence type="ECO:0000313" key="9">
    <source>
        <dbReference type="Proteomes" id="UP000593570"/>
    </source>
</evidence>
<keyword evidence="3" id="KW-0863">Zinc-finger</keyword>
<evidence type="ECO:0000256" key="3">
    <source>
        <dbReference type="ARBA" id="ARBA00022771"/>
    </source>
</evidence>
<dbReference type="InterPro" id="IPR008906">
    <property type="entry name" value="HATC_C_dom"/>
</dbReference>
<accession>A0A8H6H1R5</accession>
<feature type="region of interest" description="Disordered" evidence="6">
    <location>
        <begin position="18"/>
        <end position="42"/>
    </location>
</feature>
<protein>
    <recommendedName>
        <fullName evidence="7">HAT C-terminal dimerisation domain-containing protein</fullName>
    </recommendedName>
</protein>
<evidence type="ECO:0000259" key="7">
    <source>
        <dbReference type="Pfam" id="PF05699"/>
    </source>
</evidence>
<comment type="subcellular location">
    <subcellularLocation>
        <location evidence="1">Nucleus</location>
    </subcellularLocation>
</comment>
<dbReference type="GO" id="GO:0046983">
    <property type="term" value="F:protein dimerization activity"/>
    <property type="evidence" value="ECO:0007669"/>
    <property type="project" value="InterPro"/>
</dbReference>
<dbReference type="EMBL" id="JACDXP010000002">
    <property type="protein sequence ID" value="KAF6528643.1"/>
    <property type="molecule type" value="Genomic_DNA"/>
</dbReference>
<dbReference type="SUPFAM" id="SSF53098">
    <property type="entry name" value="Ribonuclease H-like"/>
    <property type="match status" value="1"/>
</dbReference>
<dbReference type="GO" id="GO:0005634">
    <property type="term" value="C:nucleus"/>
    <property type="evidence" value="ECO:0007669"/>
    <property type="project" value="UniProtKB-SubCell"/>
</dbReference>
<keyword evidence="2" id="KW-0479">Metal-binding</keyword>
<keyword evidence="4" id="KW-0862">Zinc</keyword>
<evidence type="ECO:0000313" key="8">
    <source>
        <dbReference type="EMBL" id="KAF6528643.1"/>
    </source>
</evidence>
<reference evidence="8 9" key="1">
    <citation type="journal article" date="2020" name="bioRxiv">
        <title>A chromosome-scale genome assembly for the Fusarium oxysporum strain Fo5176 to establish a model Arabidopsis-fungal pathosystem.</title>
        <authorList>
            <person name="Fokkens L."/>
            <person name="Guo L."/>
            <person name="Dora S."/>
            <person name="Wang B."/>
            <person name="Ye K."/>
            <person name="Sanchez-Rodriguez C."/>
            <person name="Croll D."/>
        </authorList>
    </citation>
    <scope>NUCLEOTIDE SEQUENCE [LARGE SCALE GENOMIC DNA]</scope>
    <source>
        <strain evidence="8 9">Fo5176</strain>
    </source>
</reference>
<feature type="region of interest" description="Disordered" evidence="6">
    <location>
        <begin position="126"/>
        <end position="148"/>
    </location>
</feature>
<dbReference type="PANTHER" id="PTHR46481">
    <property type="entry name" value="ZINC FINGER BED DOMAIN-CONTAINING PROTEIN 4"/>
    <property type="match status" value="1"/>
</dbReference>
<dbReference type="InterPro" id="IPR052035">
    <property type="entry name" value="ZnF_BED_domain_contain"/>
</dbReference>
<organism evidence="8 9">
    <name type="scientific">Fusarium oxysporum f. sp. conglutinans</name>
    <dbReference type="NCBI Taxonomy" id="100902"/>
    <lineage>
        <taxon>Eukaryota</taxon>
        <taxon>Fungi</taxon>
        <taxon>Dikarya</taxon>
        <taxon>Ascomycota</taxon>
        <taxon>Pezizomycotina</taxon>
        <taxon>Sordariomycetes</taxon>
        <taxon>Hypocreomycetidae</taxon>
        <taxon>Hypocreales</taxon>
        <taxon>Nectriaceae</taxon>
        <taxon>Fusarium</taxon>
        <taxon>Fusarium oxysporum species complex</taxon>
    </lineage>
</organism>
<name>A0A8H6H1R5_FUSOX</name>
<dbReference type="AlphaFoldDB" id="A0A8H6H1R5"/>
<dbReference type="Proteomes" id="UP000593570">
    <property type="component" value="Unassembled WGS sequence"/>
</dbReference>
<feature type="domain" description="HAT C-terminal dimerisation" evidence="7">
    <location>
        <begin position="711"/>
        <end position="776"/>
    </location>
</feature>
<feature type="compositionally biased region" description="Low complexity" evidence="6">
    <location>
        <begin position="29"/>
        <end position="42"/>
    </location>
</feature>
<dbReference type="InterPro" id="IPR012337">
    <property type="entry name" value="RNaseH-like_sf"/>
</dbReference>
<dbReference type="PANTHER" id="PTHR46481:SF10">
    <property type="entry name" value="ZINC FINGER BED DOMAIN-CONTAINING PROTEIN 39"/>
    <property type="match status" value="1"/>
</dbReference>
<sequence>MPSPDSCFDISDSGFGSAAESTPCPTPYPTRSTSTPVSTLRTSSVSDEQYERTLWRHFPGWAFSERARETRCWAWQFGYDIQKEDARRWICRACIRKNNPHPRHFEADGIHNAYNHLFNDHGIRAPPGMTQGTAEKKANSKGRKPPGQRTLAESMKLDLHDPREQAIANDFIKRFDKEHFRRLLIDWIVAKNHSFSIAEEAELHAIFDYLNPSVSARKANITHTTVREKIVAAFEQHKQKVIEVLGKAPGLIHISFDGWRSGNRYALYGICCFFRDENNKPCKITLGLPEVSARHTGPNIAAEILDVIESYQIQDKIGYFTLDNAKNNDTAMEIIGGELGFVGARRRGRCFGHTLNLSAKALLFGHDADAFERRISGVGPLTEAEHLIWRKKGSAGKLHNLVVAIHRSDLLTGMLRNIQQEAFNKSSDPKLNARKPLDVILDNDTRWLSQLYMIRRALLLRDYIERLIAHHRIDFEQQNKAKRGGPKKSLTLPFICQPENQLSDKDWEVVEIFAQILSYYEATIKMLEGDGQIRKRKRGWTGSYGNIWDVIQGFEFLLEQLERFKDIAKDFPDTEHFRININLGWQKLNEYYEILSETPIYYAGLALHPAYRWKWFERNWTDRPEWIDEAKNMVHDVWHFEYREAALPGQEPPAVEPVPKQRKTSDNPFQEYLKRNRYTAPEARHDGLTPGEDEYLHWITHCESGDGSIDDPLAYWHEKRFKYPNLSRMALDFLTIQPMSAECERLFSAAGRMVNPLRHQLEAQIIGMCQVLRSWLRAGIIHELDPFFISVDEEKVDLELAQMSDQQLEGWATKWLTQVVGVQDEMGARWG</sequence>
<dbReference type="GO" id="GO:0008270">
    <property type="term" value="F:zinc ion binding"/>
    <property type="evidence" value="ECO:0007669"/>
    <property type="project" value="UniProtKB-KW"/>
</dbReference>
<gene>
    <name evidence="8" type="ORF">HZS61_008945</name>
</gene>
<dbReference type="Pfam" id="PF05699">
    <property type="entry name" value="Dimer_Tnp_hAT"/>
    <property type="match status" value="1"/>
</dbReference>
<evidence type="ECO:0000256" key="6">
    <source>
        <dbReference type="SAM" id="MobiDB-lite"/>
    </source>
</evidence>
<evidence type="ECO:0000256" key="1">
    <source>
        <dbReference type="ARBA" id="ARBA00004123"/>
    </source>
</evidence>
<comment type="caution">
    <text evidence="8">The sequence shown here is derived from an EMBL/GenBank/DDBJ whole genome shotgun (WGS) entry which is preliminary data.</text>
</comment>
<evidence type="ECO:0000256" key="4">
    <source>
        <dbReference type="ARBA" id="ARBA00022833"/>
    </source>
</evidence>
<evidence type="ECO:0000256" key="5">
    <source>
        <dbReference type="ARBA" id="ARBA00023242"/>
    </source>
</evidence>
<keyword evidence="5" id="KW-0539">Nucleus</keyword>
<evidence type="ECO:0000256" key="2">
    <source>
        <dbReference type="ARBA" id="ARBA00022723"/>
    </source>
</evidence>
<proteinExistence type="predicted"/>